<sequence length="165" mass="18549">MISKLNLTVGDLVVRYGKVLKVFQIKKDAVSLRPFFNSQSSHGLTFTLKQKSVSQGHVRRLVSKTKLKDLLNLIIKKSIAKDRCPAFDSDTALNRNRLTDALWVLKTLWLEKQERSDTLATGKSNIFQRVLLQTAEEIAAVNRTSPERAKLQLLSGLKASLKTNS</sequence>
<dbReference type="EMBL" id="LCNT01000007">
    <property type="protein sequence ID" value="KKU60799.1"/>
    <property type="molecule type" value="Genomic_DNA"/>
</dbReference>
<dbReference type="Proteomes" id="UP000033860">
    <property type="component" value="Unassembled WGS sequence"/>
</dbReference>
<evidence type="ECO:0008006" key="3">
    <source>
        <dbReference type="Google" id="ProtNLM"/>
    </source>
</evidence>
<gene>
    <name evidence="1" type="ORF">UX85_C0007G0086</name>
</gene>
<name>A0A0G1RU07_9BACT</name>
<comment type="caution">
    <text evidence="1">The sequence shown here is derived from an EMBL/GenBank/DDBJ whole genome shotgun (WGS) entry which is preliminary data.</text>
</comment>
<organism evidence="1 2">
    <name type="scientific">Candidatus Beckwithbacteria bacterium GW2011_GWB1_47_15</name>
    <dbReference type="NCBI Taxonomy" id="1618371"/>
    <lineage>
        <taxon>Bacteria</taxon>
        <taxon>Candidatus Beckwithiibacteriota</taxon>
    </lineage>
</organism>
<evidence type="ECO:0000313" key="1">
    <source>
        <dbReference type="EMBL" id="KKU60799.1"/>
    </source>
</evidence>
<evidence type="ECO:0000313" key="2">
    <source>
        <dbReference type="Proteomes" id="UP000033860"/>
    </source>
</evidence>
<accession>A0A0G1RU07</accession>
<proteinExistence type="predicted"/>
<reference evidence="1 2" key="1">
    <citation type="journal article" date="2015" name="Nature">
        <title>rRNA introns, odd ribosomes, and small enigmatic genomes across a large radiation of phyla.</title>
        <authorList>
            <person name="Brown C.T."/>
            <person name="Hug L.A."/>
            <person name="Thomas B.C."/>
            <person name="Sharon I."/>
            <person name="Castelle C.J."/>
            <person name="Singh A."/>
            <person name="Wilkins M.J."/>
            <person name="Williams K.H."/>
            <person name="Banfield J.F."/>
        </authorList>
    </citation>
    <scope>NUCLEOTIDE SEQUENCE [LARGE SCALE GENOMIC DNA]</scope>
</reference>
<dbReference type="AlphaFoldDB" id="A0A0G1RU07"/>
<protein>
    <recommendedName>
        <fullName evidence="3">CarD-like/TRCF RNAP-interacting domain-containing protein</fullName>
    </recommendedName>
</protein>